<dbReference type="Proteomes" id="UP000242875">
    <property type="component" value="Unassembled WGS sequence"/>
</dbReference>
<dbReference type="SMART" id="SM00226">
    <property type="entry name" value="LMWPc"/>
    <property type="match status" value="1"/>
</dbReference>
<dbReference type="OrthoDB" id="2011805at2759"/>
<evidence type="ECO:0000313" key="3">
    <source>
        <dbReference type="EMBL" id="OZJ05478.1"/>
    </source>
</evidence>
<dbReference type="Pfam" id="PF01451">
    <property type="entry name" value="LMWPc"/>
    <property type="match status" value="1"/>
</dbReference>
<dbReference type="SUPFAM" id="SSF52788">
    <property type="entry name" value="Phosphotyrosine protein phosphatases I"/>
    <property type="match status" value="1"/>
</dbReference>
<evidence type="ECO:0000256" key="1">
    <source>
        <dbReference type="ARBA" id="ARBA00022849"/>
    </source>
</evidence>
<keyword evidence="4" id="KW-1185">Reference proteome</keyword>
<dbReference type="InterPro" id="IPR036196">
    <property type="entry name" value="Ptyr_pPase_sf"/>
</dbReference>
<sequence length="142" mass="15934">MAEGFAKAYADKMARVESAALEGQSKVNPVAIQVMEDIGISLAEHTSKMISTFKPEDFDIVVSMCGCGATVPDEWKAGKRFEDWNVEDPTGQELSAYLETREEIRQRVEELVSSHYEQRPPTYSLYLEDDACSYKPKSKNSV</sequence>
<keyword evidence="1" id="KW-0059">Arsenical resistance</keyword>
<dbReference type="EMBL" id="MVBO01000015">
    <property type="protein sequence ID" value="OZJ05478.1"/>
    <property type="molecule type" value="Genomic_DNA"/>
</dbReference>
<accession>A0A261Y4H2</accession>
<proteinExistence type="predicted"/>
<name>A0A261Y4H2_9FUNG</name>
<feature type="domain" description="Phosphotyrosine protein phosphatase I" evidence="2">
    <location>
        <begin position="1"/>
        <end position="114"/>
    </location>
</feature>
<protein>
    <recommendedName>
        <fullName evidence="2">Phosphotyrosine protein phosphatase I domain-containing protein</fullName>
    </recommendedName>
</protein>
<dbReference type="GO" id="GO:0046685">
    <property type="term" value="P:response to arsenic-containing substance"/>
    <property type="evidence" value="ECO:0007669"/>
    <property type="project" value="UniProtKB-KW"/>
</dbReference>
<gene>
    <name evidence="3" type="ORF">BZG36_01599</name>
</gene>
<dbReference type="InterPro" id="IPR023485">
    <property type="entry name" value="Ptyr_pPase"/>
</dbReference>
<organism evidence="3 4">
    <name type="scientific">Bifiguratus adelaidae</name>
    <dbReference type="NCBI Taxonomy" id="1938954"/>
    <lineage>
        <taxon>Eukaryota</taxon>
        <taxon>Fungi</taxon>
        <taxon>Fungi incertae sedis</taxon>
        <taxon>Mucoromycota</taxon>
        <taxon>Mucoromycotina</taxon>
        <taxon>Endogonomycetes</taxon>
        <taxon>Endogonales</taxon>
        <taxon>Endogonales incertae sedis</taxon>
        <taxon>Bifiguratus</taxon>
    </lineage>
</organism>
<dbReference type="Gene3D" id="3.40.50.2300">
    <property type="match status" value="1"/>
</dbReference>
<comment type="caution">
    <text evidence="3">The sequence shown here is derived from an EMBL/GenBank/DDBJ whole genome shotgun (WGS) entry which is preliminary data.</text>
</comment>
<dbReference type="PANTHER" id="PTHR43428:SF1">
    <property type="entry name" value="ARSENATE REDUCTASE"/>
    <property type="match status" value="1"/>
</dbReference>
<dbReference type="AlphaFoldDB" id="A0A261Y4H2"/>
<evidence type="ECO:0000259" key="2">
    <source>
        <dbReference type="SMART" id="SM00226"/>
    </source>
</evidence>
<evidence type="ECO:0000313" key="4">
    <source>
        <dbReference type="Proteomes" id="UP000242875"/>
    </source>
</evidence>
<reference evidence="3 4" key="1">
    <citation type="journal article" date="2017" name="Mycologia">
        <title>Bifiguratus adelaidae, gen. et sp. nov., a new member of Mucoromycotina in endophytic and soil-dwelling habitats.</title>
        <authorList>
            <person name="Torres-Cruz T.J."/>
            <person name="Billingsley Tobias T.L."/>
            <person name="Almatruk M."/>
            <person name="Hesse C."/>
            <person name="Kuske C.R."/>
            <person name="Desiro A."/>
            <person name="Benucci G.M."/>
            <person name="Bonito G."/>
            <person name="Stajich J.E."/>
            <person name="Dunlap C."/>
            <person name="Arnold A.E."/>
            <person name="Porras-Alfaro A."/>
        </authorList>
    </citation>
    <scope>NUCLEOTIDE SEQUENCE [LARGE SCALE GENOMIC DNA]</scope>
    <source>
        <strain evidence="3 4">AZ0501</strain>
    </source>
</reference>
<dbReference type="PANTHER" id="PTHR43428">
    <property type="entry name" value="ARSENATE REDUCTASE"/>
    <property type="match status" value="1"/>
</dbReference>